<evidence type="ECO:0000259" key="5">
    <source>
        <dbReference type="PROSITE" id="PS50175"/>
    </source>
</evidence>
<organism evidence="6 7">
    <name type="scientific">Aduncisulcus paluster</name>
    <dbReference type="NCBI Taxonomy" id="2918883"/>
    <lineage>
        <taxon>Eukaryota</taxon>
        <taxon>Metamonada</taxon>
        <taxon>Carpediemonas-like organisms</taxon>
        <taxon>Aduncisulcus</taxon>
    </lineage>
</organism>
<evidence type="ECO:0000256" key="1">
    <source>
        <dbReference type="ARBA" id="ARBA00022801"/>
    </source>
</evidence>
<feature type="domain" description="CCHC-type" evidence="4">
    <location>
        <begin position="107"/>
        <end position="123"/>
    </location>
</feature>
<dbReference type="EMBL" id="BQXS01003162">
    <property type="protein sequence ID" value="GKT33782.1"/>
    <property type="molecule type" value="Genomic_DNA"/>
</dbReference>
<reference evidence="6" key="1">
    <citation type="submission" date="2022-03" db="EMBL/GenBank/DDBJ databases">
        <title>Draft genome sequence of Aduncisulcus paluster, a free-living microaerophilic Fornicata.</title>
        <authorList>
            <person name="Yuyama I."/>
            <person name="Kume K."/>
            <person name="Tamura T."/>
            <person name="Inagaki Y."/>
            <person name="Hashimoto T."/>
        </authorList>
    </citation>
    <scope>NUCLEOTIDE SEQUENCE</scope>
    <source>
        <strain evidence="6">NY0171</strain>
    </source>
</reference>
<dbReference type="InterPro" id="IPR021109">
    <property type="entry name" value="Peptidase_aspartic_dom_sf"/>
</dbReference>
<evidence type="ECO:0000313" key="7">
    <source>
        <dbReference type="Proteomes" id="UP001057375"/>
    </source>
</evidence>
<dbReference type="InterPro" id="IPR001878">
    <property type="entry name" value="Znf_CCHC"/>
</dbReference>
<dbReference type="InterPro" id="IPR001995">
    <property type="entry name" value="Peptidase_A2_cat"/>
</dbReference>
<feature type="domain" description="Peptidase A2" evidence="5">
    <location>
        <begin position="163"/>
        <end position="178"/>
    </location>
</feature>
<evidence type="ECO:0000259" key="4">
    <source>
        <dbReference type="PROSITE" id="PS50158"/>
    </source>
</evidence>
<accession>A0ABQ5KMS1</accession>
<dbReference type="SMART" id="SM00343">
    <property type="entry name" value="ZnF_C2HC"/>
    <property type="match status" value="2"/>
</dbReference>
<name>A0ABQ5KMS1_9EUKA</name>
<dbReference type="PROSITE" id="PS50175">
    <property type="entry name" value="ASP_PROT_RETROV"/>
    <property type="match status" value="1"/>
</dbReference>
<dbReference type="PROSITE" id="PS50158">
    <property type="entry name" value="ZF_CCHC"/>
    <property type="match status" value="2"/>
</dbReference>
<dbReference type="Pfam" id="PF00098">
    <property type="entry name" value="zf-CCHC"/>
    <property type="match status" value="1"/>
</dbReference>
<feature type="non-terminal residue" evidence="6">
    <location>
        <position position="325"/>
    </location>
</feature>
<dbReference type="InterPro" id="IPR001969">
    <property type="entry name" value="Aspartic_peptidase_AS"/>
</dbReference>
<dbReference type="SUPFAM" id="SSF50630">
    <property type="entry name" value="Acid proteases"/>
    <property type="match status" value="1"/>
</dbReference>
<dbReference type="SUPFAM" id="SSF57756">
    <property type="entry name" value="Retrovirus zinc finger-like domains"/>
    <property type="match status" value="1"/>
</dbReference>
<dbReference type="PANTHER" id="PTHR46888">
    <property type="entry name" value="ZINC KNUCKLE DOMAINCONTAINING PROTEIN-RELATED"/>
    <property type="match status" value="1"/>
</dbReference>
<dbReference type="CDD" id="cd00303">
    <property type="entry name" value="retropepsin_like"/>
    <property type="match status" value="1"/>
</dbReference>
<dbReference type="Gene3D" id="2.40.70.10">
    <property type="entry name" value="Acid Proteases"/>
    <property type="match status" value="1"/>
</dbReference>
<feature type="non-terminal residue" evidence="6">
    <location>
        <position position="1"/>
    </location>
</feature>
<feature type="region of interest" description="Disordered" evidence="3">
    <location>
        <begin position="60"/>
        <end position="92"/>
    </location>
</feature>
<feature type="domain" description="CCHC-type" evidence="4">
    <location>
        <begin position="48"/>
        <end position="63"/>
    </location>
</feature>
<keyword evidence="2" id="KW-0863">Zinc-finger</keyword>
<gene>
    <name evidence="6" type="ORF">ADUPG1_002637</name>
</gene>
<dbReference type="PANTHER" id="PTHR46888:SF1">
    <property type="entry name" value="RIBONUCLEASE H"/>
    <property type="match status" value="1"/>
</dbReference>
<evidence type="ECO:0000256" key="2">
    <source>
        <dbReference type="PROSITE-ProRule" id="PRU00047"/>
    </source>
</evidence>
<dbReference type="Gene3D" id="4.10.60.10">
    <property type="entry name" value="Zinc finger, CCHC-type"/>
    <property type="match status" value="1"/>
</dbReference>
<comment type="caution">
    <text evidence="6">The sequence shown here is derived from an EMBL/GenBank/DDBJ whole genome shotgun (WGS) entry which is preliminary data.</text>
</comment>
<dbReference type="InterPro" id="IPR036875">
    <property type="entry name" value="Znf_CCHC_sf"/>
</dbReference>
<proteinExistence type="predicted"/>
<evidence type="ECO:0000313" key="6">
    <source>
        <dbReference type="EMBL" id="GKT33782.1"/>
    </source>
</evidence>
<dbReference type="PROSITE" id="PS00141">
    <property type="entry name" value="ASP_PROTEASE"/>
    <property type="match status" value="1"/>
</dbReference>
<protein>
    <submittedName>
        <fullName evidence="6">Uncharacterized protein</fullName>
    </submittedName>
</protein>
<evidence type="ECO:0000256" key="3">
    <source>
        <dbReference type="SAM" id="MobiDB-lite"/>
    </source>
</evidence>
<keyword evidence="7" id="KW-1185">Reference proteome</keyword>
<keyword evidence="2" id="KW-0479">Metal-binding</keyword>
<sequence>DRISSVLKSTEKDLSRVVAVGVQQVHNRLAIDRESAILKELTGKKRGCYICGSLEHHARDCPSKEAGKRRTSKDSHKSLATGGTPHGKARVIPHRDPRYKRFFPGVKCTKCGRIGHYPAACQEEGSKQNRKSPVYVLTTSESEASRECWLSFPKDPLISEIHANVLLDTGAEVSVISQDMVLQSGITSKKSTGEHIIETADGREITLSQKVRVRIRMPGVDKSSVSIEEDCLIMPMNNPIHTIILSRSCIEKAGLISWMQPKDHGDIDSKLENSIDLEIPQPLEDVDKSSWTCGIPRLRSKITKLIADYERKIDRGRPATVEEFS</sequence>
<dbReference type="Proteomes" id="UP001057375">
    <property type="component" value="Unassembled WGS sequence"/>
</dbReference>
<keyword evidence="2" id="KW-0862">Zinc</keyword>
<feature type="compositionally biased region" description="Basic and acidic residues" evidence="3">
    <location>
        <begin position="60"/>
        <end position="77"/>
    </location>
</feature>
<dbReference type="Pfam" id="PF13650">
    <property type="entry name" value="Asp_protease_2"/>
    <property type="match status" value="1"/>
</dbReference>
<keyword evidence="1" id="KW-0378">Hydrolase</keyword>